<sequence length="196" mass="20576">MAHDAVVLAAGGSRRLGRPKQLLTVGGEPLVARVARLALGTRPSRTLVIVGAYQDVVTAALAPCDVEIIVNPAWTTGMASSLHLAARVLHDRDLPVLLSVVDQPALVASHFDALLAAHDDSRDTVSAYGEALGIPAVLRASTLTRARVLAGDMGFRHLWAQVPPHAVRADELGEDLDDEAAVARATAAGLLDDPQR</sequence>
<gene>
    <name evidence="3" type="ORF">J2T07_003609</name>
</gene>
<dbReference type="Proteomes" id="UP001237737">
    <property type="component" value="Unassembled WGS sequence"/>
</dbReference>
<dbReference type="PANTHER" id="PTHR43777">
    <property type="entry name" value="MOLYBDENUM COFACTOR CYTIDYLYLTRANSFERASE"/>
    <property type="match status" value="1"/>
</dbReference>
<keyword evidence="4" id="KW-1185">Reference proteome</keyword>
<comment type="caution">
    <text evidence="3">The sequence shown here is derived from an EMBL/GenBank/DDBJ whole genome shotgun (WGS) entry which is preliminary data.</text>
</comment>
<dbReference type="EC" id="2.7.7.76" evidence="3"/>
<feature type="domain" description="MobA-like NTP transferase" evidence="2">
    <location>
        <begin position="5"/>
        <end position="161"/>
    </location>
</feature>
<dbReference type="RefSeq" id="WP_306851853.1">
    <property type="nucleotide sequence ID" value="NZ_JAUSSK010000005.1"/>
</dbReference>
<keyword evidence="1" id="KW-0460">Magnesium</keyword>
<organism evidence="3 4">
    <name type="scientific">Luteibacter jiangsuensis</name>
    <dbReference type="NCBI Taxonomy" id="637577"/>
    <lineage>
        <taxon>Bacteria</taxon>
        <taxon>Pseudomonadati</taxon>
        <taxon>Pseudomonadota</taxon>
        <taxon>Gammaproteobacteria</taxon>
        <taxon>Lysobacterales</taxon>
        <taxon>Rhodanobacteraceae</taxon>
        <taxon>Luteibacter</taxon>
    </lineage>
</organism>
<dbReference type="PANTHER" id="PTHR43777:SF1">
    <property type="entry name" value="MOLYBDENUM COFACTOR CYTIDYLYLTRANSFERASE"/>
    <property type="match status" value="1"/>
</dbReference>
<dbReference type="InterPro" id="IPR029044">
    <property type="entry name" value="Nucleotide-diphossugar_trans"/>
</dbReference>
<keyword evidence="3" id="KW-0808">Transferase</keyword>
<dbReference type="CDD" id="cd04182">
    <property type="entry name" value="GT_2_like_f"/>
    <property type="match status" value="1"/>
</dbReference>
<evidence type="ECO:0000256" key="1">
    <source>
        <dbReference type="ARBA" id="ARBA00022842"/>
    </source>
</evidence>
<dbReference type="SUPFAM" id="SSF53448">
    <property type="entry name" value="Nucleotide-diphospho-sugar transferases"/>
    <property type="match status" value="1"/>
</dbReference>
<name>A0ABT9T299_9GAMM</name>
<keyword evidence="3" id="KW-0548">Nucleotidyltransferase</keyword>
<accession>A0ABT9T299</accession>
<evidence type="ECO:0000259" key="2">
    <source>
        <dbReference type="Pfam" id="PF12804"/>
    </source>
</evidence>
<dbReference type="Gene3D" id="3.90.550.10">
    <property type="entry name" value="Spore Coat Polysaccharide Biosynthesis Protein SpsA, Chain A"/>
    <property type="match status" value="1"/>
</dbReference>
<dbReference type="Pfam" id="PF12804">
    <property type="entry name" value="NTP_transf_3"/>
    <property type="match status" value="1"/>
</dbReference>
<dbReference type="EMBL" id="JAUSSK010000005">
    <property type="protein sequence ID" value="MDQ0011399.1"/>
    <property type="molecule type" value="Genomic_DNA"/>
</dbReference>
<protein>
    <submittedName>
        <fullName evidence="3">Molybdenum cofactor cytidylyltransferase</fullName>
        <ecNumber evidence="3">2.7.7.76</ecNumber>
    </submittedName>
</protein>
<dbReference type="GO" id="GO:0061602">
    <property type="term" value="F:molybdenum cofactor cytidylyltransferase activity"/>
    <property type="evidence" value="ECO:0007669"/>
    <property type="project" value="UniProtKB-EC"/>
</dbReference>
<dbReference type="InterPro" id="IPR025877">
    <property type="entry name" value="MobA-like_NTP_Trfase"/>
</dbReference>
<evidence type="ECO:0000313" key="4">
    <source>
        <dbReference type="Proteomes" id="UP001237737"/>
    </source>
</evidence>
<proteinExistence type="predicted"/>
<evidence type="ECO:0000313" key="3">
    <source>
        <dbReference type="EMBL" id="MDQ0011399.1"/>
    </source>
</evidence>
<reference evidence="3 4" key="1">
    <citation type="submission" date="2023-07" db="EMBL/GenBank/DDBJ databases">
        <title>Sorghum-associated microbial communities from plants grown in Nebraska, USA.</title>
        <authorList>
            <person name="Schachtman D."/>
        </authorList>
    </citation>
    <scope>NUCLEOTIDE SEQUENCE [LARGE SCALE GENOMIC DNA]</scope>
    <source>
        <strain evidence="3 4">CC60</strain>
    </source>
</reference>